<name>A0A9W7UNT4_BACCE</name>
<dbReference type="EMBL" id="QSMZ01000044">
    <property type="protein sequence ID" value="KAA6450288.1"/>
    <property type="molecule type" value="Genomic_DNA"/>
</dbReference>
<keyword evidence="1" id="KW-1133">Transmembrane helix</keyword>
<accession>A0A9W7UNT4</accession>
<protein>
    <submittedName>
        <fullName evidence="3">Rhodanese-like domain-containing protein</fullName>
    </submittedName>
</protein>
<feature type="transmembrane region" description="Helical" evidence="1">
    <location>
        <begin position="6"/>
        <end position="25"/>
    </location>
</feature>
<evidence type="ECO:0000259" key="2">
    <source>
        <dbReference type="PROSITE" id="PS50206"/>
    </source>
</evidence>
<dbReference type="SUPFAM" id="SSF52821">
    <property type="entry name" value="Rhodanese/Cell cycle control phosphatase"/>
    <property type="match status" value="1"/>
</dbReference>
<evidence type="ECO:0000313" key="3">
    <source>
        <dbReference type="EMBL" id="KAA6450288.1"/>
    </source>
</evidence>
<gene>
    <name evidence="3" type="ORF">DX932_29430</name>
</gene>
<organism evidence="3 4">
    <name type="scientific">Bacillus cereus</name>
    <dbReference type="NCBI Taxonomy" id="1396"/>
    <lineage>
        <taxon>Bacteria</taxon>
        <taxon>Bacillati</taxon>
        <taxon>Bacillota</taxon>
        <taxon>Bacilli</taxon>
        <taxon>Bacillales</taxon>
        <taxon>Bacillaceae</taxon>
        <taxon>Bacillus</taxon>
        <taxon>Bacillus cereus group</taxon>
    </lineage>
</organism>
<dbReference type="PANTHER" id="PTHR43031">
    <property type="entry name" value="FAD-DEPENDENT OXIDOREDUCTASE"/>
    <property type="match status" value="1"/>
</dbReference>
<sequence>MSMNVALNIIFIVLIGWFMISRFLPVKGVKNISTKELKAELKKKNNLFIDVRTPGEFRSNHIHGFRNIPLNELPQRANSLDKQKEIIVICQSGMRSKIATKILKKLGFKHIINVSGGMGAWN</sequence>
<dbReference type="Pfam" id="PF00581">
    <property type="entry name" value="Rhodanese"/>
    <property type="match status" value="1"/>
</dbReference>
<evidence type="ECO:0000313" key="4">
    <source>
        <dbReference type="Proteomes" id="UP000323321"/>
    </source>
</evidence>
<keyword evidence="1" id="KW-0812">Transmembrane</keyword>
<feature type="domain" description="Rhodanese" evidence="2">
    <location>
        <begin position="42"/>
        <end position="122"/>
    </location>
</feature>
<evidence type="ECO:0000256" key="1">
    <source>
        <dbReference type="SAM" id="Phobius"/>
    </source>
</evidence>
<dbReference type="PANTHER" id="PTHR43031:SF17">
    <property type="entry name" value="SULFURTRANSFERASE YTWF-RELATED"/>
    <property type="match status" value="1"/>
</dbReference>
<proteinExistence type="predicted"/>
<dbReference type="SMART" id="SM00450">
    <property type="entry name" value="RHOD"/>
    <property type="match status" value="1"/>
</dbReference>
<reference evidence="3 4" key="1">
    <citation type="submission" date="2018-08" db="EMBL/GenBank/DDBJ databases">
        <title>Bacillus phenotypic plasticity.</title>
        <authorList>
            <person name="Hurtado E."/>
        </authorList>
    </citation>
    <scope>NUCLEOTIDE SEQUENCE [LARGE SCALE GENOMIC DNA]</scope>
    <source>
        <strain evidence="3 4">111b</strain>
    </source>
</reference>
<dbReference type="FunFam" id="3.40.250.10:FF:000049">
    <property type="entry name" value="Phage shock protein E"/>
    <property type="match status" value="1"/>
</dbReference>
<comment type="caution">
    <text evidence="3">The sequence shown here is derived from an EMBL/GenBank/DDBJ whole genome shotgun (WGS) entry which is preliminary data.</text>
</comment>
<keyword evidence="1" id="KW-0472">Membrane</keyword>
<dbReference type="InterPro" id="IPR036873">
    <property type="entry name" value="Rhodanese-like_dom_sf"/>
</dbReference>
<dbReference type="CDD" id="cd00158">
    <property type="entry name" value="RHOD"/>
    <property type="match status" value="1"/>
</dbReference>
<dbReference type="AlphaFoldDB" id="A0A9W7UNT4"/>
<dbReference type="InterPro" id="IPR001763">
    <property type="entry name" value="Rhodanese-like_dom"/>
</dbReference>
<dbReference type="InterPro" id="IPR050229">
    <property type="entry name" value="GlpE_sulfurtransferase"/>
</dbReference>
<dbReference type="Proteomes" id="UP000323321">
    <property type="component" value="Unassembled WGS sequence"/>
</dbReference>
<dbReference type="PROSITE" id="PS50206">
    <property type="entry name" value="RHODANESE_3"/>
    <property type="match status" value="1"/>
</dbReference>
<dbReference type="Gene3D" id="3.40.250.10">
    <property type="entry name" value="Rhodanese-like domain"/>
    <property type="match status" value="1"/>
</dbReference>